<organism evidence="2 3">
    <name type="scientific">Pseudophaeobacter arcticus</name>
    <dbReference type="NCBI Taxonomy" id="385492"/>
    <lineage>
        <taxon>Bacteria</taxon>
        <taxon>Pseudomonadati</taxon>
        <taxon>Pseudomonadota</taxon>
        <taxon>Alphaproteobacteria</taxon>
        <taxon>Rhodobacterales</taxon>
        <taxon>Paracoccaceae</taxon>
        <taxon>Pseudophaeobacter</taxon>
    </lineage>
</organism>
<protein>
    <submittedName>
        <fullName evidence="2">Uncharacterized protein</fullName>
    </submittedName>
</protein>
<evidence type="ECO:0000313" key="2">
    <source>
        <dbReference type="EMBL" id="GAA6195712.1"/>
    </source>
</evidence>
<evidence type="ECO:0000313" key="3">
    <source>
        <dbReference type="Proteomes" id="UP001441944"/>
    </source>
</evidence>
<accession>A0ABQ0AIL7</accession>
<keyword evidence="3" id="KW-1185">Reference proteome</keyword>
<proteinExistence type="predicted"/>
<name>A0ABQ0AIL7_9RHOB</name>
<reference evidence="2 3" key="1">
    <citation type="submission" date="2024-04" db="EMBL/GenBank/DDBJ databases">
        <title>Draft genome sequence of Pseudophaeobacter arcticus NBRC 116598.</title>
        <authorList>
            <person name="Miyakawa T."/>
            <person name="Kusuya Y."/>
            <person name="Miura T."/>
        </authorList>
    </citation>
    <scope>NUCLEOTIDE SEQUENCE [LARGE SCALE GENOMIC DNA]</scope>
    <source>
        <strain evidence="2 3">SU-CL00105</strain>
    </source>
</reference>
<dbReference type="Proteomes" id="UP001441944">
    <property type="component" value="Unassembled WGS sequence"/>
</dbReference>
<comment type="caution">
    <text evidence="2">The sequence shown here is derived from an EMBL/GenBank/DDBJ whole genome shotgun (WGS) entry which is preliminary data.</text>
</comment>
<evidence type="ECO:0000256" key="1">
    <source>
        <dbReference type="SAM" id="MobiDB-lite"/>
    </source>
</evidence>
<dbReference type="EMBL" id="BAABWU010000003">
    <property type="protein sequence ID" value="GAA6195712.1"/>
    <property type="molecule type" value="Genomic_DNA"/>
</dbReference>
<sequence length="121" mass="12956">MHLGKPCPALTRMLTALAGALDKARPVTSAEFELCGDSLLDGCARHCPARFIASHDRIRVFCDVSEAADTATLDLFADTLFQPDSRAFSTTKLHQPPCAMGEALPKPLPQQTAAQTVHPAL</sequence>
<feature type="region of interest" description="Disordered" evidence="1">
    <location>
        <begin position="101"/>
        <end position="121"/>
    </location>
</feature>
<gene>
    <name evidence="2" type="ORF">NBRC116598_11560</name>
</gene>